<dbReference type="Gene3D" id="3.30.160.60">
    <property type="entry name" value="Classic Zinc Finger"/>
    <property type="match status" value="1"/>
</dbReference>
<dbReference type="PROSITE" id="PS50157">
    <property type="entry name" value="ZINC_FINGER_C2H2_2"/>
    <property type="match status" value="1"/>
</dbReference>
<proteinExistence type="predicted"/>
<dbReference type="SUPFAM" id="SSF57667">
    <property type="entry name" value="beta-beta-alpha zinc fingers"/>
    <property type="match status" value="1"/>
</dbReference>
<sequence length="193" mass="21512">MTFPREEIAELSANNQNSRSEADNNDYGDTGDDNSKVWLTLGVGRNDALMAGNKESQPESASNKVFSCNFCMRKFFSSQALGGHQNAHKRERGAVKRYQSQRMMGIIGLTPCNPSVRSLGVRPHSLVHKLFREAPTMMARFSDASNGFGLPWTSVVPEEATNLIWPGSFRMDSQPPNCKQPSDYPQLDLDLRL</sequence>
<evidence type="ECO:0000259" key="3">
    <source>
        <dbReference type="PROSITE" id="PS50157"/>
    </source>
</evidence>
<protein>
    <recommendedName>
        <fullName evidence="3">C2H2-type domain-containing protein</fullName>
    </recommendedName>
</protein>
<evidence type="ECO:0000313" key="4">
    <source>
        <dbReference type="EMBL" id="KAJ9674299.1"/>
    </source>
</evidence>
<dbReference type="GO" id="GO:0008270">
    <property type="term" value="F:zinc ion binding"/>
    <property type="evidence" value="ECO:0007669"/>
    <property type="project" value="UniProtKB-KW"/>
</dbReference>
<comment type="caution">
    <text evidence="4">The sequence shown here is derived from an EMBL/GenBank/DDBJ whole genome shotgun (WGS) entry which is preliminary data.</text>
</comment>
<keyword evidence="5" id="KW-1185">Reference proteome</keyword>
<dbReference type="Proteomes" id="UP001168098">
    <property type="component" value="Unassembled WGS sequence"/>
</dbReference>
<accession>A0AA38YPL0</accession>
<dbReference type="InterPro" id="IPR013087">
    <property type="entry name" value="Znf_C2H2_type"/>
</dbReference>
<evidence type="ECO:0000256" key="1">
    <source>
        <dbReference type="PROSITE-ProRule" id="PRU00042"/>
    </source>
</evidence>
<keyword evidence="1" id="KW-0479">Metal-binding</keyword>
<evidence type="ECO:0000313" key="5">
    <source>
        <dbReference type="Proteomes" id="UP001168098"/>
    </source>
</evidence>
<organism evidence="4 5">
    <name type="scientific">Vitis rotundifolia</name>
    <name type="common">Muscadine grape</name>
    <dbReference type="NCBI Taxonomy" id="103349"/>
    <lineage>
        <taxon>Eukaryota</taxon>
        <taxon>Viridiplantae</taxon>
        <taxon>Streptophyta</taxon>
        <taxon>Embryophyta</taxon>
        <taxon>Tracheophyta</taxon>
        <taxon>Spermatophyta</taxon>
        <taxon>Magnoliopsida</taxon>
        <taxon>eudicotyledons</taxon>
        <taxon>Gunneridae</taxon>
        <taxon>Pentapetalae</taxon>
        <taxon>rosids</taxon>
        <taxon>Vitales</taxon>
        <taxon>Vitaceae</taxon>
        <taxon>Viteae</taxon>
        <taxon>Vitis</taxon>
    </lineage>
</organism>
<feature type="region of interest" description="Disordered" evidence="2">
    <location>
        <begin position="1"/>
        <end position="33"/>
    </location>
</feature>
<evidence type="ECO:0000256" key="2">
    <source>
        <dbReference type="SAM" id="MobiDB-lite"/>
    </source>
</evidence>
<gene>
    <name evidence="4" type="ORF">PVL29_023696</name>
</gene>
<reference evidence="4 5" key="1">
    <citation type="journal article" date="2023" name="BMC Biotechnol.">
        <title>Vitis rotundifolia cv Carlos genome sequencing.</title>
        <authorList>
            <person name="Huff M."/>
            <person name="Hulse-Kemp A."/>
            <person name="Scheffler B."/>
            <person name="Youngblood R."/>
            <person name="Simpson S."/>
            <person name="Babiker E."/>
            <person name="Staton M."/>
        </authorList>
    </citation>
    <scope>NUCLEOTIDE SEQUENCE [LARGE SCALE GENOMIC DNA]</scope>
    <source>
        <tissue evidence="4">Leaf</tissue>
    </source>
</reference>
<dbReference type="AlphaFoldDB" id="A0AA38YPL0"/>
<name>A0AA38YPL0_VITRO</name>
<dbReference type="PANTHER" id="PTHR47593">
    <property type="entry name" value="ZINC FINGER PROTEIN 4-LIKE"/>
    <property type="match status" value="1"/>
</dbReference>
<dbReference type="EMBL" id="JARBHA010000018">
    <property type="protein sequence ID" value="KAJ9674299.1"/>
    <property type="molecule type" value="Genomic_DNA"/>
</dbReference>
<dbReference type="InterPro" id="IPR053266">
    <property type="entry name" value="Zinc_finger_protein_7"/>
</dbReference>
<dbReference type="PANTHER" id="PTHR47593:SF9">
    <property type="entry name" value="C2H2-TYPE DOMAIN-CONTAINING PROTEIN"/>
    <property type="match status" value="1"/>
</dbReference>
<feature type="domain" description="C2H2-type" evidence="3">
    <location>
        <begin position="66"/>
        <end position="93"/>
    </location>
</feature>
<dbReference type="InterPro" id="IPR036236">
    <property type="entry name" value="Znf_C2H2_sf"/>
</dbReference>
<dbReference type="PROSITE" id="PS00028">
    <property type="entry name" value="ZINC_FINGER_C2H2_1"/>
    <property type="match status" value="1"/>
</dbReference>
<feature type="compositionally biased region" description="Acidic residues" evidence="2">
    <location>
        <begin position="23"/>
        <end position="32"/>
    </location>
</feature>
<keyword evidence="1" id="KW-0862">Zinc</keyword>
<keyword evidence="1" id="KW-0863">Zinc-finger</keyword>